<evidence type="ECO:0000256" key="1">
    <source>
        <dbReference type="SAM" id="Phobius"/>
    </source>
</evidence>
<dbReference type="NCBIfam" id="TIGR02532">
    <property type="entry name" value="IV_pilin_GFxxxE"/>
    <property type="match status" value="1"/>
</dbReference>
<dbReference type="InterPro" id="IPR012902">
    <property type="entry name" value="N_methyl_site"/>
</dbReference>
<comment type="caution">
    <text evidence="2">The sequence shown here is derived from an EMBL/GenBank/DDBJ whole genome shotgun (WGS) entry which is preliminary data.</text>
</comment>
<dbReference type="EMBL" id="LBPD01000010">
    <property type="protein sequence ID" value="KKP51971.1"/>
    <property type="molecule type" value="Genomic_DNA"/>
</dbReference>
<accession>A0A0G0AL18</accession>
<name>A0A0G0AL18_9BACT</name>
<keyword evidence="1" id="KW-1133">Transmembrane helix</keyword>
<evidence type="ECO:0008006" key="4">
    <source>
        <dbReference type="Google" id="ProtNLM"/>
    </source>
</evidence>
<feature type="transmembrane region" description="Helical" evidence="1">
    <location>
        <begin position="15"/>
        <end position="36"/>
    </location>
</feature>
<organism evidence="2 3">
    <name type="scientific">Candidatus Roizmanbacteria bacterium GW2011_GWA2_33_33</name>
    <dbReference type="NCBI Taxonomy" id="1618476"/>
    <lineage>
        <taxon>Bacteria</taxon>
        <taxon>Candidatus Roizmaniibacteriota</taxon>
    </lineage>
</organism>
<gene>
    <name evidence="2" type="ORF">UR42_C0010G0010</name>
</gene>
<sequence length="188" mass="20659">MGINIKKGFTLIETIVVVAVIGLTLPVIFAIFFVLLQQQTKIYRLNTVKKEGDYVINLIENTIRDEAVTILSSNSPIPPDATNLKCANDSTSYSSTSSLYFLNGEGSWFGYLVSGNTIASSSASLASINLTSSKTRISSFSISCSRKYLYSQPSVSISFNIKYCNDVACSQTRPEEIASLFYQTRIKL</sequence>
<dbReference type="AlphaFoldDB" id="A0A0G0AL18"/>
<keyword evidence="1" id="KW-0472">Membrane</keyword>
<evidence type="ECO:0000313" key="2">
    <source>
        <dbReference type="EMBL" id="KKP51971.1"/>
    </source>
</evidence>
<reference evidence="2 3" key="1">
    <citation type="journal article" date="2015" name="Nature">
        <title>rRNA introns, odd ribosomes, and small enigmatic genomes across a large radiation of phyla.</title>
        <authorList>
            <person name="Brown C.T."/>
            <person name="Hug L.A."/>
            <person name="Thomas B.C."/>
            <person name="Sharon I."/>
            <person name="Castelle C.J."/>
            <person name="Singh A."/>
            <person name="Wilkins M.J."/>
            <person name="Williams K.H."/>
            <person name="Banfield J.F."/>
        </authorList>
    </citation>
    <scope>NUCLEOTIDE SEQUENCE [LARGE SCALE GENOMIC DNA]</scope>
</reference>
<dbReference type="Pfam" id="PF07963">
    <property type="entry name" value="N_methyl"/>
    <property type="match status" value="1"/>
</dbReference>
<keyword evidence="1" id="KW-0812">Transmembrane</keyword>
<dbReference type="Proteomes" id="UP000034045">
    <property type="component" value="Unassembled WGS sequence"/>
</dbReference>
<feature type="non-terminal residue" evidence="2">
    <location>
        <position position="188"/>
    </location>
</feature>
<evidence type="ECO:0000313" key="3">
    <source>
        <dbReference type="Proteomes" id="UP000034045"/>
    </source>
</evidence>
<protein>
    <recommendedName>
        <fullName evidence="4">Prepilin-type N-terminal cleavage/methylation domain-containing protein</fullName>
    </recommendedName>
</protein>
<proteinExistence type="predicted"/>